<evidence type="ECO:0000256" key="2">
    <source>
        <dbReference type="SAM" id="Phobius"/>
    </source>
</evidence>
<evidence type="ECO:0000256" key="1">
    <source>
        <dbReference type="SAM" id="MobiDB-lite"/>
    </source>
</evidence>
<accession>A0ABD6C7P8</accession>
<keyword evidence="2" id="KW-1133">Transmembrane helix</keyword>
<keyword evidence="2" id="KW-0812">Transmembrane</keyword>
<feature type="transmembrane region" description="Helical" evidence="2">
    <location>
        <begin position="160"/>
        <end position="180"/>
    </location>
</feature>
<dbReference type="Proteomes" id="UP001597119">
    <property type="component" value="Unassembled WGS sequence"/>
</dbReference>
<evidence type="ECO:0000313" key="3">
    <source>
        <dbReference type="EMBL" id="MFD1585839.1"/>
    </source>
</evidence>
<feature type="transmembrane region" description="Helical" evidence="2">
    <location>
        <begin position="78"/>
        <end position="96"/>
    </location>
</feature>
<name>A0ABD6C7P8_9EURY</name>
<comment type="caution">
    <text evidence="3">The sequence shown here is derived from an EMBL/GenBank/DDBJ whole genome shotgun (WGS) entry which is preliminary data.</text>
</comment>
<evidence type="ECO:0000313" key="4">
    <source>
        <dbReference type="Proteomes" id="UP001597119"/>
    </source>
</evidence>
<feature type="region of interest" description="Disordered" evidence="1">
    <location>
        <begin position="1"/>
        <end position="21"/>
    </location>
</feature>
<dbReference type="RefSeq" id="WP_247377021.1">
    <property type="nucleotide sequence ID" value="NZ_JALLGV010000003.1"/>
</dbReference>
<organism evidence="3 4">
    <name type="scientific">Halorientalis brevis</name>
    <dbReference type="NCBI Taxonomy" id="1126241"/>
    <lineage>
        <taxon>Archaea</taxon>
        <taxon>Methanobacteriati</taxon>
        <taxon>Methanobacteriota</taxon>
        <taxon>Stenosarchaea group</taxon>
        <taxon>Halobacteria</taxon>
        <taxon>Halobacteriales</taxon>
        <taxon>Haloarculaceae</taxon>
        <taxon>Halorientalis</taxon>
    </lineage>
</organism>
<sequence length="239" mass="27466">MSESNRDDIDPTAPEQREIGREMVDENTGLGSVMAHFYRGEMSRVTTWRQRLDETTKWTVTLMAAILTWAFSNTDNPHYILLIGVGAVATFLGIEARRYQHYDVYRTRVRMLQENLFANALDPTREVEDHDWRVALSEDFRTPTTKISFREALSNRLRRVYLALLCVLLVAWLFRITAFTPGEQTWLAAAGIAYIPGVVVVGALCVFYGLMIVITIWPRKQHARGELHEGNSDDWDDVR</sequence>
<gene>
    <name evidence="3" type="ORF">ACFR9U_02500</name>
</gene>
<dbReference type="EMBL" id="JBHUDJ010000001">
    <property type="protein sequence ID" value="MFD1585839.1"/>
    <property type="molecule type" value="Genomic_DNA"/>
</dbReference>
<reference evidence="3 4" key="1">
    <citation type="journal article" date="2019" name="Int. J. Syst. Evol. Microbiol.">
        <title>The Global Catalogue of Microorganisms (GCM) 10K type strain sequencing project: providing services to taxonomists for standard genome sequencing and annotation.</title>
        <authorList>
            <consortium name="The Broad Institute Genomics Platform"/>
            <consortium name="The Broad Institute Genome Sequencing Center for Infectious Disease"/>
            <person name="Wu L."/>
            <person name="Ma J."/>
        </authorList>
    </citation>
    <scope>NUCLEOTIDE SEQUENCE [LARGE SCALE GENOMIC DNA]</scope>
    <source>
        <strain evidence="3 4">CGMCC 1.12125</strain>
    </source>
</reference>
<dbReference type="AlphaFoldDB" id="A0ABD6C7P8"/>
<feature type="transmembrane region" description="Helical" evidence="2">
    <location>
        <begin position="192"/>
        <end position="217"/>
    </location>
</feature>
<keyword evidence="4" id="KW-1185">Reference proteome</keyword>
<dbReference type="Pfam" id="PF10028">
    <property type="entry name" value="DUF2270"/>
    <property type="match status" value="1"/>
</dbReference>
<protein>
    <submittedName>
        <fullName evidence="3">DUF2270 domain-containing protein</fullName>
    </submittedName>
</protein>
<keyword evidence="2" id="KW-0472">Membrane</keyword>
<proteinExistence type="predicted"/>
<dbReference type="InterPro" id="IPR014470">
    <property type="entry name" value="UCP01500"/>
</dbReference>